<dbReference type="OrthoDB" id="7833188at2"/>
<name>A0A4D7AYX1_9HYPH</name>
<gene>
    <name evidence="1" type="ORF">E8M01_10300</name>
</gene>
<evidence type="ECO:0008006" key="3">
    <source>
        <dbReference type="Google" id="ProtNLM"/>
    </source>
</evidence>
<dbReference type="Proteomes" id="UP000298781">
    <property type="component" value="Chromosome"/>
</dbReference>
<evidence type="ECO:0000313" key="1">
    <source>
        <dbReference type="EMBL" id="QCI64585.1"/>
    </source>
</evidence>
<sequence length="212" mass="24116">MPGSETFEEILRRDLRWPRKGDVPFKKSDDWSRNASIGKCGHGRLIMMMTGYKSAADLMVEKSRESNYDRDCLVFPILFNYRQFIELSLKYLISTYGYTVSIEANWKSHDLAFLWSEFLKILDAYGADDPDQTNPVVGAIVAEFSKVDPRSYSYRYPVDLNGNLIPITYEELDLEALADVMEGVGAYFSGCDGYLSSLQEPIPSVETQNVPE</sequence>
<keyword evidence="2" id="KW-1185">Reference proteome</keyword>
<evidence type="ECO:0000313" key="2">
    <source>
        <dbReference type="Proteomes" id="UP000298781"/>
    </source>
</evidence>
<reference evidence="1 2" key="1">
    <citation type="submission" date="2019-04" db="EMBL/GenBank/DDBJ databases">
        <title>Phreatobacter aquaticus sp. nov.</title>
        <authorList>
            <person name="Choi A."/>
        </authorList>
    </citation>
    <scope>NUCLEOTIDE SEQUENCE [LARGE SCALE GENOMIC DNA]</scope>
    <source>
        <strain evidence="1 2">KCTC 52518</strain>
    </source>
</reference>
<proteinExistence type="predicted"/>
<organism evidence="1 2">
    <name type="scientific">Phreatobacter stygius</name>
    <dbReference type="NCBI Taxonomy" id="1940610"/>
    <lineage>
        <taxon>Bacteria</taxon>
        <taxon>Pseudomonadati</taxon>
        <taxon>Pseudomonadota</taxon>
        <taxon>Alphaproteobacteria</taxon>
        <taxon>Hyphomicrobiales</taxon>
        <taxon>Phreatobacteraceae</taxon>
        <taxon>Phreatobacter</taxon>
    </lineage>
</organism>
<dbReference type="EMBL" id="CP039690">
    <property type="protein sequence ID" value="QCI64585.1"/>
    <property type="molecule type" value="Genomic_DNA"/>
</dbReference>
<accession>A0A4D7AYX1</accession>
<protein>
    <recommendedName>
        <fullName evidence="3">HEPN domain-containing protein</fullName>
    </recommendedName>
</protein>
<dbReference type="KEGG" id="pstg:E8M01_10300"/>
<dbReference type="AlphaFoldDB" id="A0A4D7AYX1"/>